<evidence type="ECO:0000256" key="9">
    <source>
        <dbReference type="ARBA" id="ARBA00023002"/>
    </source>
</evidence>
<evidence type="ECO:0000313" key="15">
    <source>
        <dbReference type="EMBL" id="GIZ01346.1"/>
    </source>
</evidence>
<evidence type="ECO:0000256" key="1">
    <source>
        <dbReference type="ARBA" id="ARBA00004586"/>
    </source>
</evidence>
<comment type="similarity">
    <text evidence="2">Belongs to the cytochrome P450 family.</text>
</comment>
<name>A0AAV4Y4I5_CAEEX</name>
<keyword evidence="10" id="KW-0408">Iron</keyword>
<comment type="subcellular location">
    <subcellularLocation>
        <location evidence="1">Endoplasmic reticulum membrane</location>
    </subcellularLocation>
</comment>
<evidence type="ECO:0000256" key="5">
    <source>
        <dbReference type="ARBA" id="ARBA00022723"/>
    </source>
</evidence>
<keyword evidence="7" id="KW-0276">Fatty acid metabolism</keyword>
<dbReference type="GO" id="GO:0005506">
    <property type="term" value="F:iron ion binding"/>
    <property type="evidence" value="ECO:0007669"/>
    <property type="project" value="InterPro"/>
</dbReference>
<dbReference type="SUPFAM" id="SSF48264">
    <property type="entry name" value="Cytochrome P450"/>
    <property type="match status" value="1"/>
</dbReference>
<evidence type="ECO:0000256" key="6">
    <source>
        <dbReference type="ARBA" id="ARBA00022824"/>
    </source>
</evidence>
<keyword evidence="3" id="KW-0349">Heme</keyword>
<keyword evidence="5" id="KW-0479">Metal-binding</keyword>
<dbReference type="Gene3D" id="1.10.630.10">
    <property type="entry name" value="Cytochrome P450"/>
    <property type="match status" value="1"/>
</dbReference>
<reference evidence="15 16" key="1">
    <citation type="submission" date="2021-06" db="EMBL/GenBank/DDBJ databases">
        <title>Caerostris extrusa draft genome.</title>
        <authorList>
            <person name="Kono N."/>
            <person name="Arakawa K."/>
        </authorList>
    </citation>
    <scope>NUCLEOTIDE SEQUENCE [LARGE SCALE GENOMIC DNA]</scope>
</reference>
<sequence length="125" mass="14092">MFQGLTMDVIGRTAFGIQTDSQNNPNDPLLRSSQVFLSGDIRNPIAVLRMCFPSLIALWTRLNRIRLMHNNKGTNPVKELIDSVKAVIATRRQNKEDCKRTDPSSIDLDAEILFKSLFSAKDTQT</sequence>
<dbReference type="EMBL" id="BPLR01018657">
    <property type="protein sequence ID" value="GIZ01346.1"/>
    <property type="molecule type" value="Genomic_DNA"/>
</dbReference>
<evidence type="ECO:0000256" key="4">
    <source>
        <dbReference type="ARBA" id="ARBA00022692"/>
    </source>
</evidence>
<keyword evidence="14" id="KW-0456">Lyase</keyword>
<gene>
    <name evidence="15" type="primary">CYP3A28_0</name>
    <name evidence="15" type="ORF">CEXT_391051</name>
</gene>
<dbReference type="GO" id="GO:0008395">
    <property type="term" value="F:steroid hydroxylase activity"/>
    <property type="evidence" value="ECO:0007669"/>
    <property type="project" value="TreeGrafter"/>
</dbReference>
<comment type="caution">
    <text evidence="15">The sequence shown here is derived from an EMBL/GenBank/DDBJ whole genome shotgun (WGS) entry which is preliminary data.</text>
</comment>
<dbReference type="GO" id="GO:0005789">
    <property type="term" value="C:endoplasmic reticulum membrane"/>
    <property type="evidence" value="ECO:0007669"/>
    <property type="project" value="UniProtKB-SubCell"/>
</dbReference>
<dbReference type="Proteomes" id="UP001054945">
    <property type="component" value="Unassembled WGS sequence"/>
</dbReference>
<evidence type="ECO:0000256" key="14">
    <source>
        <dbReference type="ARBA" id="ARBA00023239"/>
    </source>
</evidence>
<evidence type="ECO:0000256" key="7">
    <source>
        <dbReference type="ARBA" id="ARBA00022832"/>
    </source>
</evidence>
<dbReference type="GO" id="GO:0006631">
    <property type="term" value="P:fatty acid metabolic process"/>
    <property type="evidence" value="ECO:0007669"/>
    <property type="project" value="UniProtKB-KW"/>
</dbReference>
<accession>A0AAV4Y4I5</accession>
<dbReference type="GO" id="GO:0016829">
    <property type="term" value="F:lyase activity"/>
    <property type="evidence" value="ECO:0007669"/>
    <property type="project" value="UniProtKB-KW"/>
</dbReference>
<dbReference type="InterPro" id="IPR050705">
    <property type="entry name" value="Cytochrome_P450_3A"/>
</dbReference>
<keyword evidence="16" id="KW-1185">Reference proteome</keyword>
<dbReference type="InterPro" id="IPR036396">
    <property type="entry name" value="Cyt_P450_sf"/>
</dbReference>
<keyword evidence="13" id="KW-0472">Membrane</keyword>
<dbReference type="GO" id="GO:0020037">
    <property type="term" value="F:heme binding"/>
    <property type="evidence" value="ECO:0007669"/>
    <property type="project" value="InterPro"/>
</dbReference>
<keyword evidence="11" id="KW-0503">Monooxygenase</keyword>
<keyword evidence="8" id="KW-1133">Transmembrane helix</keyword>
<evidence type="ECO:0000256" key="3">
    <source>
        <dbReference type="ARBA" id="ARBA00022617"/>
    </source>
</evidence>
<keyword evidence="12" id="KW-0443">Lipid metabolism</keyword>
<proteinExistence type="inferred from homology"/>
<evidence type="ECO:0000256" key="11">
    <source>
        <dbReference type="ARBA" id="ARBA00023033"/>
    </source>
</evidence>
<evidence type="ECO:0000256" key="2">
    <source>
        <dbReference type="ARBA" id="ARBA00010617"/>
    </source>
</evidence>
<protein>
    <submittedName>
        <fullName evidence="15">Cytochrome P450 3A28</fullName>
    </submittedName>
</protein>
<organism evidence="15 16">
    <name type="scientific">Caerostris extrusa</name>
    <name type="common">Bark spider</name>
    <name type="synonym">Caerostris bankana</name>
    <dbReference type="NCBI Taxonomy" id="172846"/>
    <lineage>
        <taxon>Eukaryota</taxon>
        <taxon>Metazoa</taxon>
        <taxon>Ecdysozoa</taxon>
        <taxon>Arthropoda</taxon>
        <taxon>Chelicerata</taxon>
        <taxon>Arachnida</taxon>
        <taxon>Araneae</taxon>
        <taxon>Araneomorphae</taxon>
        <taxon>Entelegynae</taxon>
        <taxon>Araneoidea</taxon>
        <taxon>Araneidae</taxon>
        <taxon>Caerostris</taxon>
    </lineage>
</organism>
<keyword evidence="9" id="KW-0560">Oxidoreductase</keyword>
<evidence type="ECO:0000256" key="12">
    <source>
        <dbReference type="ARBA" id="ARBA00023098"/>
    </source>
</evidence>
<evidence type="ECO:0000256" key="13">
    <source>
        <dbReference type="ARBA" id="ARBA00023136"/>
    </source>
</evidence>
<dbReference type="GO" id="GO:0016705">
    <property type="term" value="F:oxidoreductase activity, acting on paired donors, with incorporation or reduction of molecular oxygen"/>
    <property type="evidence" value="ECO:0007669"/>
    <property type="project" value="InterPro"/>
</dbReference>
<keyword evidence="4" id="KW-0812">Transmembrane</keyword>
<evidence type="ECO:0000313" key="16">
    <source>
        <dbReference type="Proteomes" id="UP001054945"/>
    </source>
</evidence>
<evidence type="ECO:0000256" key="10">
    <source>
        <dbReference type="ARBA" id="ARBA00023004"/>
    </source>
</evidence>
<keyword evidence="6" id="KW-0256">Endoplasmic reticulum</keyword>
<dbReference type="PANTHER" id="PTHR24302">
    <property type="entry name" value="CYTOCHROME P450 FAMILY 3"/>
    <property type="match status" value="1"/>
</dbReference>
<dbReference type="AlphaFoldDB" id="A0AAV4Y4I5"/>
<evidence type="ECO:0000256" key="8">
    <source>
        <dbReference type="ARBA" id="ARBA00022989"/>
    </source>
</evidence>
<dbReference type="PANTHER" id="PTHR24302:SF47">
    <property type="entry name" value="CYTOCHROME P450"/>
    <property type="match status" value="1"/>
</dbReference>